<gene>
    <name evidence="12" type="ORF">N7E81_01835</name>
</gene>
<evidence type="ECO:0000313" key="13">
    <source>
        <dbReference type="Proteomes" id="UP001062165"/>
    </source>
</evidence>
<feature type="domain" description="HTH araC/xylS-type" evidence="9">
    <location>
        <begin position="1262"/>
        <end position="1362"/>
    </location>
</feature>
<feature type="transmembrane region" description="Helical" evidence="7">
    <location>
        <begin position="813"/>
        <end position="834"/>
    </location>
</feature>
<dbReference type="Gene3D" id="3.30.565.10">
    <property type="entry name" value="Histidine kinase-like ATPase, C-terminal domain"/>
    <property type="match status" value="1"/>
</dbReference>
<feature type="modified residue" description="4-aspartylphosphate" evidence="6">
    <location>
        <position position="1163"/>
    </location>
</feature>
<dbReference type="SMART" id="SM00342">
    <property type="entry name" value="HTH_ARAC"/>
    <property type="match status" value="1"/>
</dbReference>
<evidence type="ECO:0000256" key="3">
    <source>
        <dbReference type="ARBA" id="ARBA00022553"/>
    </source>
</evidence>
<keyword evidence="3 6" id="KW-0597">Phosphoprotein</keyword>
<dbReference type="Pfam" id="PF00512">
    <property type="entry name" value="HisKA"/>
    <property type="match status" value="1"/>
</dbReference>
<dbReference type="SUPFAM" id="SSF63829">
    <property type="entry name" value="Calcium-dependent phosphotriesterase"/>
    <property type="match status" value="3"/>
</dbReference>
<evidence type="ECO:0000256" key="5">
    <source>
        <dbReference type="ARBA" id="ARBA00023163"/>
    </source>
</evidence>
<evidence type="ECO:0000259" key="9">
    <source>
        <dbReference type="PROSITE" id="PS01124"/>
    </source>
</evidence>
<dbReference type="SUPFAM" id="SSF55874">
    <property type="entry name" value="ATPase domain of HSP90 chaperone/DNA topoisomerase II/histidine kinase"/>
    <property type="match status" value="1"/>
</dbReference>
<dbReference type="PRINTS" id="PR00344">
    <property type="entry name" value="BCTRLSENSOR"/>
</dbReference>
<keyword evidence="12" id="KW-0067">ATP-binding</keyword>
<dbReference type="InterPro" id="IPR011123">
    <property type="entry name" value="Y_Y_Y"/>
</dbReference>
<evidence type="ECO:0000256" key="4">
    <source>
        <dbReference type="ARBA" id="ARBA00023015"/>
    </source>
</evidence>
<dbReference type="SMART" id="SM00388">
    <property type="entry name" value="HisKA"/>
    <property type="match status" value="1"/>
</dbReference>
<evidence type="ECO:0000256" key="1">
    <source>
        <dbReference type="ARBA" id="ARBA00000085"/>
    </source>
</evidence>
<dbReference type="InterPro" id="IPR005467">
    <property type="entry name" value="His_kinase_dom"/>
</dbReference>
<dbReference type="EC" id="2.7.13.3" evidence="2"/>
<dbReference type="PROSITE" id="PS01124">
    <property type="entry name" value="HTH_ARAC_FAMILY_2"/>
    <property type="match status" value="1"/>
</dbReference>
<keyword evidence="7" id="KW-0472">Membrane</keyword>
<keyword evidence="7" id="KW-1133">Transmembrane helix</keyword>
<dbReference type="Pfam" id="PF02518">
    <property type="entry name" value="HATPase_c"/>
    <property type="match status" value="1"/>
</dbReference>
<dbReference type="InterPro" id="IPR011006">
    <property type="entry name" value="CheY-like_superfamily"/>
</dbReference>
<dbReference type="InterPro" id="IPR003594">
    <property type="entry name" value="HATPase_dom"/>
</dbReference>
<accession>A0ABY6D2J8</accession>
<dbReference type="Pfam" id="PF07495">
    <property type="entry name" value="Y_Y_Y"/>
    <property type="match status" value="1"/>
</dbReference>
<evidence type="ECO:0000256" key="8">
    <source>
        <dbReference type="SAM" id="SignalP"/>
    </source>
</evidence>
<sequence>MRILAVIWLINISLVFSSSAQHEVVFERISNAQGLNQNSILCLIQDRSGFIWLGTPNGLIKYDGDSYKEYQYEPSDSLSLPSGRIYSLLEDSNENIWLTLDHGIALYNRNENRFYTLHSFNKTLPAGIRIRQVQEVSKGHLLILSNHGIHEIFYSKRQEDASFYEIMRFGYLDLGTNFSNNEQFSTIKRLVGNRWLVVGSNYLYALDIAENSRVKIMAKSNWQDIGFSHVEDIEIIDKQSIWIASNQDLTEIELNEDTYSFDIKKGPFSFPEPCNVSKIIHASNDRIWIGTQDKGLLKYEVKSRIFSQYQYSSEDTKSLGSNQVNDLIIDHTDILWVATAHGGLSKMDPYRKKFINISSKYFDSTSLADNLITGLAVDAAGRLWSGTYNNGLSVTEESLEVSKGEGVRFKSFDKEHSYNCMLALGNYMLLGGTNGVVVYDTRTDQKVSLPSTHQLNIRLRGQFVRCLYLEGQTLWVGTLDGVQRVNINKDDILTGLIQPSDSITHLLDNEIVDVIYKFRGDMWIGTRNGLFRLMKNDNVLDIRHFKSTQPSSQSLGSNQVFSMHEDARGRFWIGTYGGGLHLVQLSEAGEVLGFKRYTKKEGGLSSNVVYRIEEDRDGTLWLSTDGGISRFYPDEEKFENFSMKDGLSSNNFRKEASIFTADGWVVFGGLNGLTLFNPSQVVRNPVPPLPIITELSVLNNPVHSQEMINGWQVLDKPIYKMESIVLPYRLNQISLAFSAMHFSSVKSNTFAYRLRGVDREWVYANHENASASYSQLSPGTYLFELRAFNGDGLESLSTTQLKIMITPPWYRTLWAYLCYGLLLLGMGYLIFLYFERVLLLQRRVAFEQKDKLHQAEINEAKLKFFTNISHEIRTPLTLILSPLERLLHDARLDDALKPLVNNINKNGQRLLNLTNSLIDFRRIGHGQFKLTLGESDIVDIVGKTADAFNDYAQEMKINYNVILPNKEIILSFDKAAIERILFNLLSNAFKYTSDGGKVDMLLEDHKDHIALVIEDSGNGISADQIEFIFDRFFKGDQEETIFGSSGIGLFLVKELTELHKGNVKVRSTEGKGTTFTVFLPKDIAKSKLTDGTPNISTTPEGPKVEGGELLVDQKMILLVEDNKEIRALISQLFEDEYVVIEAENGEEGLEMAKRFIPDLAIIDIMMPKLDGFGLSKSLRDDSHINHIPQVFLTALNDFDSRKAAFEAGADAFVAKPFSPYMLELQVKNILEKRERDAIQIKQHLLMKPEEERVVTKDEIFMTKIKDIVEEKYKDDTFGVDELASETGMSYIQFYRKFKALTGNNANAYLREFRLKKAAHYLKNDENLSASEIMYSVGISSQSYFTKSFKKQFNLTPAEYKKKYAKPSENN</sequence>
<dbReference type="InterPro" id="IPR009057">
    <property type="entry name" value="Homeodomain-like_sf"/>
</dbReference>
<dbReference type="InterPro" id="IPR015943">
    <property type="entry name" value="WD40/YVTN_repeat-like_dom_sf"/>
</dbReference>
<dbReference type="PANTHER" id="PTHR43547">
    <property type="entry name" value="TWO-COMPONENT HISTIDINE KINASE"/>
    <property type="match status" value="1"/>
</dbReference>
<keyword evidence="4" id="KW-0805">Transcription regulation</keyword>
<keyword evidence="13" id="KW-1185">Reference proteome</keyword>
<keyword evidence="7" id="KW-0812">Transmembrane</keyword>
<dbReference type="Pfam" id="PF12833">
    <property type="entry name" value="HTH_18"/>
    <property type="match status" value="1"/>
</dbReference>
<dbReference type="SMART" id="SM00448">
    <property type="entry name" value="REC"/>
    <property type="match status" value="1"/>
</dbReference>
<reference evidence="12" key="1">
    <citation type="submission" date="2022-10" db="EMBL/GenBank/DDBJ databases">
        <title>Comparative genomics and taxonomic characterization of three novel marine species of genus Reichenbachiella exhibiting antioxidant and polysaccharide degradation activities.</title>
        <authorList>
            <person name="Muhammad N."/>
            <person name="Lee Y.-J."/>
            <person name="Ko J."/>
            <person name="Kim S.-G."/>
        </authorList>
    </citation>
    <scope>NUCLEOTIDE SEQUENCE</scope>
    <source>
        <strain evidence="12">Wsw4-B4</strain>
    </source>
</reference>
<evidence type="ECO:0000259" key="11">
    <source>
        <dbReference type="PROSITE" id="PS50110"/>
    </source>
</evidence>
<dbReference type="Gene3D" id="2.60.40.10">
    <property type="entry name" value="Immunoglobulins"/>
    <property type="match status" value="1"/>
</dbReference>
<comment type="catalytic activity">
    <reaction evidence="1">
        <text>ATP + protein L-histidine = ADP + protein N-phospho-L-histidine.</text>
        <dbReference type="EC" id="2.7.13.3"/>
    </reaction>
</comment>
<dbReference type="InterPro" id="IPR018060">
    <property type="entry name" value="HTH_AraC"/>
</dbReference>
<organism evidence="12 13">
    <name type="scientific">Reichenbachiella carrageenanivorans</name>
    <dbReference type="NCBI Taxonomy" id="2979869"/>
    <lineage>
        <taxon>Bacteria</taxon>
        <taxon>Pseudomonadati</taxon>
        <taxon>Bacteroidota</taxon>
        <taxon>Cytophagia</taxon>
        <taxon>Cytophagales</taxon>
        <taxon>Reichenbachiellaceae</taxon>
        <taxon>Reichenbachiella</taxon>
    </lineage>
</organism>
<keyword evidence="8" id="KW-0732">Signal</keyword>
<dbReference type="InterPro" id="IPR036890">
    <property type="entry name" value="HATPase_C_sf"/>
</dbReference>
<dbReference type="Proteomes" id="UP001062165">
    <property type="component" value="Chromosome"/>
</dbReference>
<dbReference type="Gene3D" id="1.10.287.130">
    <property type="match status" value="1"/>
</dbReference>
<dbReference type="InterPro" id="IPR011110">
    <property type="entry name" value="Reg_prop"/>
</dbReference>
<dbReference type="InterPro" id="IPR036097">
    <property type="entry name" value="HisK_dim/P_sf"/>
</dbReference>
<dbReference type="CDD" id="cd00082">
    <property type="entry name" value="HisKA"/>
    <property type="match status" value="1"/>
</dbReference>
<dbReference type="PROSITE" id="PS50110">
    <property type="entry name" value="RESPONSE_REGULATORY"/>
    <property type="match status" value="1"/>
</dbReference>
<dbReference type="PROSITE" id="PS50109">
    <property type="entry name" value="HIS_KIN"/>
    <property type="match status" value="1"/>
</dbReference>
<feature type="domain" description="Histidine kinase" evidence="10">
    <location>
        <begin position="867"/>
        <end position="1083"/>
    </location>
</feature>
<dbReference type="Pfam" id="PF07494">
    <property type="entry name" value="Reg_prop"/>
    <property type="match status" value="4"/>
</dbReference>
<feature type="signal peptide" evidence="8">
    <location>
        <begin position="1"/>
        <end position="20"/>
    </location>
</feature>
<dbReference type="Pfam" id="PF00072">
    <property type="entry name" value="Response_reg"/>
    <property type="match status" value="1"/>
</dbReference>
<dbReference type="Gene3D" id="1.10.10.60">
    <property type="entry name" value="Homeodomain-like"/>
    <property type="match status" value="2"/>
</dbReference>
<dbReference type="InterPro" id="IPR003661">
    <property type="entry name" value="HisK_dim/P_dom"/>
</dbReference>
<keyword evidence="12" id="KW-0547">Nucleotide-binding</keyword>
<dbReference type="SMART" id="SM00387">
    <property type="entry name" value="HATPase_c"/>
    <property type="match status" value="1"/>
</dbReference>
<dbReference type="RefSeq" id="WP_263051576.1">
    <property type="nucleotide sequence ID" value="NZ_CP106735.1"/>
</dbReference>
<dbReference type="SUPFAM" id="SSF52172">
    <property type="entry name" value="CheY-like"/>
    <property type="match status" value="1"/>
</dbReference>
<evidence type="ECO:0000256" key="7">
    <source>
        <dbReference type="SAM" id="Phobius"/>
    </source>
</evidence>
<dbReference type="InterPro" id="IPR013783">
    <property type="entry name" value="Ig-like_fold"/>
</dbReference>
<feature type="chain" id="PRO_5047037134" description="histidine kinase" evidence="8">
    <location>
        <begin position="21"/>
        <end position="1370"/>
    </location>
</feature>
<dbReference type="InterPro" id="IPR001789">
    <property type="entry name" value="Sig_transdc_resp-reg_receiver"/>
</dbReference>
<evidence type="ECO:0000256" key="6">
    <source>
        <dbReference type="PROSITE-ProRule" id="PRU00169"/>
    </source>
</evidence>
<evidence type="ECO:0000256" key="2">
    <source>
        <dbReference type="ARBA" id="ARBA00012438"/>
    </source>
</evidence>
<name>A0ABY6D2J8_9BACT</name>
<dbReference type="Gene3D" id="3.40.50.2300">
    <property type="match status" value="1"/>
</dbReference>
<dbReference type="InterPro" id="IPR004358">
    <property type="entry name" value="Sig_transdc_His_kin-like_C"/>
</dbReference>
<keyword evidence="5" id="KW-0804">Transcription</keyword>
<dbReference type="SUPFAM" id="SSF46689">
    <property type="entry name" value="Homeodomain-like"/>
    <property type="match status" value="1"/>
</dbReference>
<dbReference type="EMBL" id="CP106735">
    <property type="protein sequence ID" value="UXX79845.1"/>
    <property type="molecule type" value="Genomic_DNA"/>
</dbReference>
<dbReference type="Gene3D" id="2.130.10.10">
    <property type="entry name" value="YVTN repeat-like/Quinoprotein amine dehydrogenase"/>
    <property type="match status" value="3"/>
</dbReference>
<dbReference type="SUPFAM" id="SSF47384">
    <property type="entry name" value="Homodimeric domain of signal transducing histidine kinase"/>
    <property type="match status" value="1"/>
</dbReference>
<proteinExistence type="predicted"/>
<dbReference type="GO" id="GO:0005524">
    <property type="term" value="F:ATP binding"/>
    <property type="evidence" value="ECO:0007669"/>
    <property type="project" value="UniProtKB-KW"/>
</dbReference>
<dbReference type="PANTHER" id="PTHR43547:SF2">
    <property type="entry name" value="HYBRID SIGNAL TRANSDUCTION HISTIDINE KINASE C"/>
    <property type="match status" value="1"/>
</dbReference>
<protein>
    <recommendedName>
        <fullName evidence="2">histidine kinase</fullName>
        <ecNumber evidence="2">2.7.13.3</ecNumber>
    </recommendedName>
</protein>
<evidence type="ECO:0000313" key="12">
    <source>
        <dbReference type="EMBL" id="UXX79845.1"/>
    </source>
</evidence>
<evidence type="ECO:0000259" key="10">
    <source>
        <dbReference type="PROSITE" id="PS50109"/>
    </source>
</evidence>
<feature type="domain" description="Response regulatory" evidence="11">
    <location>
        <begin position="1115"/>
        <end position="1230"/>
    </location>
</feature>